<evidence type="ECO:0000313" key="3">
    <source>
        <dbReference type="Proteomes" id="UP000270094"/>
    </source>
</evidence>
<gene>
    <name evidence="2" type="ORF">SVUK_LOCUS1540</name>
</gene>
<evidence type="ECO:0000259" key="1">
    <source>
        <dbReference type="Pfam" id="PF24944"/>
    </source>
</evidence>
<keyword evidence="3" id="KW-1185">Reference proteome</keyword>
<dbReference type="OrthoDB" id="252722at2759"/>
<sequence>MVYSDVPKEELAIYADALLHCFHQANSLTRNAAPVLKPNSRRTVWKGVQMAYTELLRVGAKNYPSYHPERIALLDDLAYLCHLYADICDQATVTICMIEAARARASDEKLDEMDRIKTAQRLKEIDHHLLECRRLQRLQELRTTKTKKPCKLKRLWKLIFRRSKPCK</sequence>
<reference evidence="2 3" key="1">
    <citation type="submission" date="2018-11" db="EMBL/GenBank/DDBJ databases">
        <authorList>
            <consortium name="Pathogen Informatics"/>
        </authorList>
    </citation>
    <scope>NUCLEOTIDE SEQUENCE [LARGE SCALE GENOMIC DNA]</scope>
</reference>
<dbReference type="Pfam" id="PF24944">
    <property type="entry name" value="DUF7758"/>
    <property type="match status" value="1"/>
</dbReference>
<dbReference type="PANTHER" id="PTHR38624">
    <property type="entry name" value="PROTEIN CBG08397-RELATED"/>
    <property type="match status" value="1"/>
</dbReference>
<dbReference type="AlphaFoldDB" id="A0A3P7KFF7"/>
<dbReference type="InterPro" id="IPR056660">
    <property type="entry name" value="DUF7758"/>
</dbReference>
<evidence type="ECO:0000313" key="2">
    <source>
        <dbReference type="EMBL" id="VDM66542.1"/>
    </source>
</evidence>
<proteinExistence type="predicted"/>
<protein>
    <recommendedName>
        <fullName evidence="1">DUF7758 domain-containing protein</fullName>
    </recommendedName>
</protein>
<dbReference type="PANTHER" id="PTHR38624:SF1">
    <property type="entry name" value="KIF-BINDING PROTEIN"/>
    <property type="match status" value="1"/>
</dbReference>
<organism evidence="2 3">
    <name type="scientific">Strongylus vulgaris</name>
    <name type="common">Blood worm</name>
    <dbReference type="NCBI Taxonomy" id="40348"/>
    <lineage>
        <taxon>Eukaryota</taxon>
        <taxon>Metazoa</taxon>
        <taxon>Ecdysozoa</taxon>
        <taxon>Nematoda</taxon>
        <taxon>Chromadorea</taxon>
        <taxon>Rhabditida</taxon>
        <taxon>Rhabditina</taxon>
        <taxon>Rhabditomorpha</taxon>
        <taxon>Strongyloidea</taxon>
        <taxon>Strongylidae</taxon>
        <taxon>Strongylus</taxon>
    </lineage>
</organism>
<feature type="domain" description="DUF7758" evidence="1">
    <location>
        <begin position="11"/>
        <end position="84"/>
    </location>
</feature>
<dbReference type="Proteomes" id="UP000270094">
    <property type="component" value="Unassembled WGS sequence"/>
</dbReference>
<dbReference type="EMBL" id="UYYB01003074">
    <property type="protein sequence ID" value="VDM66542.1"/>
    <property type="molecule type" value="Genomic_DNA"/>
</dbReference>
<accession>A0A3P7KFF7</accession>
<name>A0A3P7KFF7_STRVU</name>